<name>A0A1G4G6T5_9BACT</name>
<protein>
    <submittedName>
        <fullName evidence="1">Uncharacterized protein</fullName>
    </submittedName>
</protein>
<dbReference type="AlphaFoldDB" id="A0A1G4G6T5"/>
<reference evidence="1 2" key="1">
    <citation type="submission" date="2016-08" db="EMBL/GenBank/DDBJ databases">
        <authorList>
            <person name="Seilhamer J.J."/>
        </authorList>
    </citation>
    <scope>NUCLEOTIDE SEQUENCE [LARGE SCALE GENOMIC DNA]</scope>
    <source>
        <strain evidence="1">ING2-E5A</strain>
    </source>
</reference>
<dbReference type="Proteomes" id="UP000178485">
    <property type="component" value="Chromosome i"/>
</dbReference>
<gene>
    <name evidence="1" type="ORF">ING2E5A_1408</name>
</gene>
<organism evidence="1 2">
    <name type="scientific">Petrimonas mucosa</name>
    <dbReference type="NCBI Taxonomy" id="1642646"/>
    <lineage>
        <taxon>Bacteria</taxon>
        <taxon>Pseudomonadati</taxon>
        <taxon>Bacteroidota</taxon>
        <taxon>Bacteroidia</taxon>
        <taxon>Bacteroidales</taxon>
        <taxon>Dysgonomonadaceae</taxon>
        <taxon>Petrimonas</taxon>
    </lineage>
</organism>
<dbReference type="KEGG" id="pmuc:ING2E5A_1408"/>
<accession>A0A1G4G6T5</accession>
<sequence>MNRALYYNRIFWNFVRIVFHHSLPDRLFPERGEWREDHFLYFEKSALSMLPVSRNALWKS</sequence>
<evidence type="ECO:0000313" key="2">
    <source>
        <dbReference type="Proteomes" id="UP000178485"/>
    </source>
</evidence>
<dbReference type="EMBL" id="LT608328">
    <property type="protein sequence ID" value="SCM57581.1"/>
    <property type="molecule type" value="Genomic_DNA"/>
</dbReference>
<evidence type="ECO:0000313" key="1">
    <source>
        <dbReference type="EMBL" id="SCM57581.1"/>
    </source>
</evidence>
<keyword evidence="2" id="KW-1185">Reference proteome</keyword>
<proteinExistence type="predicted"/>